<evidence type="ECO:0000256" key="2">
    <source>
        <dbReference type="ARBA" id="ARBA00022692"/>
    </source>
</evidence>
<dbReference type="SMART" id="SM00287">
    <property type="entry name" value="SH3b"/>
    <property type="match status" value="1"/>
</dbReference>
<evidence type="ECO:0000256" key="6">
    <source>
        <dbReference type="SAM" id="Coils"/>
    </source>
</evidence>
<dbReference type="Gene3D" id="2.30.30.40">
    <property type="entry name" value="SH3 Domains"/>
    <property type="match status" value="1"/>
</dbReference>
<feature type="coiled-coil region" evidence="6">
    <location>
        <begin position="93"/>
        <end position="169"/>
    </location>
</feature>
<keyword evidence="6" id="KW-0175">Coiled coil</keyword>
<dbReference type="RefSeq" id="WP_144682202.1">
    <property type="nucleotide sequence ID" value="NZ_VLLC01000003.1"/>
</dbReference>
<name>A0A562S4H3_9BACT</name>
<keyword evidence="11" id="KW-1185">Reference proteome</keyword>
<evidence type="ECO:0000256" key="4">
    <source>
        <dbReference type="ARBA" id="ARBA00022989"/>
    </source>
</evidence>
<dbReference type="InterPro" id="IPR003646">
    <property type="entry name" value="SH3-like_bac-type"/>
</dbReference>
<sequence>MKSYLKFLIMMSFLWLSAGSVLAEMAYVTDELQFMVRTGKSTSNKIVAIARSGDRVQKMETDGDWTYVKLADGKEGWMLGRFLVPDPPGKVRMITFEREHERLKQRFSSLEKEAAELREENKNFKKTLTEKKTNLEITESAHRQLKEDAAEFLALKEEAAKMRKELEAQDLLVKDMDARLLERNIKMFALGAGVLLVGMLLGGSMRKKKKSSFY</sequence>
<evidence type="ECO:0000256" key="8">
    <source>
        <dbReference type="SAM" id="SignalP"/>
    </source>
</evidence>
<gene>
    <name evidence="10" type="ORF">LZ24_00607</name>
</gene>
<accession>A0A562S4H3</accession>
<organism evidence="10 11">
    <name type="scientific">Desulfobotulus alkaliphilus</name>
    <dbReference type="NCBI Taxonomy" id="622671"/>
    <lineage>
        <taxon>Bacteria</taxon>
        <taxon>Pseudomonadati</taxon>
        <taxon>Thermodesulfobacteriota</taxon>
        <taxon>Desulfobacteria</taxon>
        <taxon>Desulfobacterales</taxon>
        <taxon>Desulfobacteraceae</taxon>
        <taxon>Desulfobotulus</taxon>
    </lineage>
</organism>
<feature type="signal peptide" evidence="8">
    <location>
        <begin position="1"/>
        <end position="23"/>
    </location>
</feature>
<keyword evidence="2 7" id="KW-0812">Transmembrane</keyword>
<reference evidence="10 11" key="1">
    <citation type="submission" date="2019-07" db="EMBL/GenBank/DDBJ databases">
        <title>Genome sequencing of 100 strains of the haloalkaliphilic chemolithoautotrophic sulfur-oxidizing bacterium Thioalkalivibrio.</title>
        <authorList>
            <person name="Muyzer G."/>
        </authorList>
    </citation>
    <scope>NUCLEOTIDE SEQUENCE [LARGE SCALE GENOMIC DNA]</scope>
    <source>
        <strain evidence="10 11">ASO4-4</strain>
    </source>
</reference>
<evidence type="ECO:0000256" key="5">
    <source>
        <dbReference type="ARBA" id="ARBA00023136"/>
    </source>
</evidence>
<dbReference type="AlphaFoldDB" id="A0A562S4H3"/>
<dbReference type="EMBL" id="VLLC01000003">
    <property type="protein sequence ID" value="TWI75560.1"/>
    <property type="molecule type" value="Genomic_DNA"/>
</dbReference>
<dbReference type="PROSITE" id="PS51781">
    <property type="entry name" value="SH3B"/>
    <property type="match status" value="1"/>
</dbReference>
<feature type="chain" id="PRO_5022125428" evidence="8">
    <location>
        <begin position="24"/>
        <end position="214"/>
    </location>
</feature>
<dbReference type="InterPro" id="IPR016476">
    <property type="entry name" value="SH3_dom_pro"/>
</dbReference>
<evidence type="ECO:0000256" key="1">
    <source>
        <dbReference type="ARBA" id="ARBA00004167"/>
    </source>
</evidence>
<evidence type="ECO:0000256" key="7">
    <source>
        <dbReference type="SAM" id="Phobius"/>
    </source>
</evidence>
<evidence type="ECO:0000259" key="9">
    <source>
        <dbReference type="PROSITE" id="PS51781"/>
    </source>
</evidence>
<evidence type="ECO:0000313" key="11">
    <source>
        <dbReference type="Proteomes" id="UP000318307"/>
    </source>
</evidence>
<dbReference type="Pfam" id="PF08239">
    <property type="entry name" value="SH3_3"/>
    <property type="match status" value="1"/>
</dbReference>
<evidence type="ECO:0000256" key="3">
    <source>
        <dbReference type="ARBA" id="ARBA00022729"/>
    </source>
</evidence>
<dbReference type="GO" id="GO:0016020">
    <property type="term" value="C:membrane"/>
    <property type="evidence" value="ECO:0007669"/>
    <property type="project" value="UniProtKB-SubCell"/>
</dbReference>
<keyword evidence="4 7" id="KW-1133">Transmembrane helix</keyword>
<comment type="subcellular location">
    <subcellularLocation>
        <location evidence="1">Membrane</location>
        <topology evidence="1">Single-pass membrane protein</topology>
    </subcellularLocation>
</comment>
<proteinExistence type="predicted"/>
<dbReference type="Proteomes" id="UP000318307">
    <property type="component" value="Unassembled WGS sequence"/>
</dbReference>
<comment type="caution">
    <text evidence="10">The sequence shown here is derived from an EMBL/GenBank/DDBJ whole genome shotgun (WGS) entry which is preliminary data.</text>
</comment>
<feature type="transmembrane region" description="Helical" evidence="7">
    <location>
        <begin position="187"/>
        <end position="205"/>
    </location>
</feature>
<protein>
    <submittedName>
        <fullName evidence="10">SH3 domain protein</fullName>
    </submittedName>
</protein>
<keyword evidence="5 7" id="KW-0472">Membrane</keyword>
<dbReference type="OrthoDB" id="5418566at2"/>
<keyword evidence="3 8" id="KW-0732">Signal</keyword>
<evidence type="ECO:0000313" key="10">
    <source>
        <dbReference type="EMBL" id="TWI75560.1"/>
    </source>
</evidence>
<feature type="domain" description="SH3b" evidence="9">
    <location>
        <begin position="23"/>
        <end position="87"/>
    </location>
</feature>
<dbReference type="NCBIfam" id="TIGR04211">
    <property type="entry name" value="SH3_and_anchor"/>
    <property type="match status" value="1"/>
</dbReference>